<organism evidence="1 2">
    <name type="scientific">Candidatus Chisholmbacteria bacterium RIFCSPHIGHO2_01_FULL_48_12</name>
    <dbReference type="NCBI Taxonomy" id="1797589"/>
    <lineage>
        <taxon>Bacteria</taxon>
        <taxon>Candidatus Chisholmiibacteriota</taxon>
    </lineage>
</organism>
<reference evidence="1 2" key="1">
    <citation type="journal article" date="2016" name="Nat. Commun.">
        <title>Thousands of microbial genomes shed light on interconnected biogeochemical processes in an aquifer system.</title>
        <authorList>
            <person name="Anantharaman K."/>
            <person name="Brown C.T."/>
            <person name="Hug L.A."/>
            <person name="Sharon I."/>
            <person name="Castelle C.J."/>
            <person name="Probst A.J."/>
            <person name="Thomas B.C."/>
            <person name="Singh A."/>
            <person name="Wilkins M.J."/>
            <person name="Karaoz U."/>
            <person name="Brodie E.L."/>
            <person name="Williams K.H."/>
            <person name="Hubbard S.S."/>
            <person name="Banfield J.F."/>
        </authorList>
    </citation>
    <scope>NUCLEOTIDE SEQUENCE [LARGE SCALE GENOMIC DNA]</scope>
</reference>
<comment type="caution">
    <text evidence="1">The sequence shown here is derived from an EMBL/GenBank/DDBJ whole genome shotgun (WGS) entry which is preliminary data.</text>
</comment>
<dbReference type="Proteomes" id="UP000177324">
    <property type="component" value="Unassembled WGS sequence"/>
</dbReference>
<accession>A0A1G1VMM2</accession>
<dbReference type="AlphaFoldDB" id="A0A1G1VMM2"/>
<dbReference type="EMBL" id="MHCH01000044">
    <property type="protein sequence ID" value="OGY16477.1"/>
    <property type="molecule type" value="Genomic_DNA"/>
</dbReference>
<evidence type="ECO:0000313" key="1">
    <source>
        <dbReference type="EMBL" id="OGY16477.1"/>
    </source>
</evidence>
<name>A0A1G1VMM2_9BACT</name>
<evidence type="ECO:0000313" key="2">
    <source>
        <dbReference type="Proteomes" id="UP000177324"/>
    </source>
</evidence>
<protein>
    <submittedName>
        <fullName evidence="1">Uncharacterized protein</fullName>
    </submittedName>
</protein>
<proteinExistence type="predicted"/>
<dbReference type="STRING" id="1797589.A2784_04380"/>
<sequence>MTKIKRWLVRLGLVGFAGGTVILARPALVRDTAKREQVEQVREQVLRANTQAQEKALQILGESTTTTKEVIERVREVTREVTNRDPQEIISQTVTNITQEVKNLPQEQVKRVKQEVCRQILKEE</sequence>
<gene>
    <name evidence="1" type="ORF">A2784_04380</name>
</gene>